<dbReference type="RefSeq" id="WP_111343815.1">
    <property type="nucleotide sequence ID" value="NZ_QHHQ01000001.1"/>
</dbReference>
<evidence type="ECO:0000256" key="12">
    <source>
        <dbReference type="ARBA" id="ARBA00022932"/>
    </source>
</evidence>
<evidence type="ECO:0000256" key="6">
    <source>
        <dbReference type="ARBA" id="ARBA00022695"/>
    </source>
</evidence>
<keyword evidence="5 17" id="KW-0808">Transferase</keyword>
<evidence type="ECO:0000256" key="10">
    <source>
        <dbReference type="ARBA" id="ARBA00022801"/>
    </source>
</evidence>
<keyword evidence="14 17" id="KW-0234">DNA repair</keyword>
<evidence type="ECO:0000256" key="2">
    <source>
        <dbReference type="ARBA" id="ARBA00011541"/>
    </source>
</evidence>
<feature type="domain" description="DNA-directed DNA polymerase family A palm" evidence="20">
    <location>
        <begin position="732"/>
        <end position="938"/>
    </location>
</feature>
<dbReference type="InterPro" id="IPR019760">
    <property type="entry name" value="DNA-dir_DNA_pol_A_CS"/>
</dbReference>
<evidence type="ECO:0000256" key="4">
    <source>
        <dbReference type="ARBA" id="ARBA00020311"/>
    </source>
</evidence>
<evidence type="ECO:0000256" key="1">
    <source>
        <dbReference type="ARBA" id="ARBA00007705"/>
    </source>
</evidence>
<dbReference type="EMBL" id="QHHQ01000001">
    <property type="protein sequence ID" value="RAI04377.1"/>
    <property type="molecule type" value="Genomic_DNA"/>
</dbReference>
<keyword evidence="12 17" id="KW-0239">DNA-directed DNA polymerase</keyword>
<feature type="domain" description="5'-3' exonuclease" evidence="19">
    <location>
        <begin position="8"/>
        <end position="290"/>
    </location>
</feature>
<dbReference type="InterPro" id="IPR012337">
    <property type="entry name" value="RNaseH-like_sf"/>
</dbReference>
<dbReference type="InterPro" id="IPR002562">
    <property type="entry name" value="3'-5'_exonuclease_dom"/>
</dbReference>
<dbReference type="SUPFAM" id="SSF53098">
    <property type="entry name" value="Ribonuclease H-like"/>
    <property type="match status" value="1"/>
</dbReference>
<feature type="domain" description="3'-5' exonuclease" evidence="18">
    <location>
        <begin position="374"/>
        <end position="563"/>
    </location>
</feature>
<evidence type="ECO:0000256" key="11">
    <source>
        <dbReference type="ARBA" id="ARBA00022839"/>
    </source>
</evidence>
<evidence type="ECO:0000259" key="20">
    <source>
        <dbReference type="SMART" id="SM00482"/>
    </source>
</evidence>
<keyword evidence="22" id="KW-1185">Reference proteome</keyword>
<dbReference type="SMART" id="SM00482">
    <property type="entry name" value="POLAc"/>
    <property type="match status" value="1"/>
</dbReference>
<dbReference type="InterPro" id="IPR043502">
    <property type="entry name" value="DNA/RNA_pol_sf"/>
</dbReference>
<evidence type="ECO:0000256" key="5">
    <source>
        <dbReference type="ARBA" id="ARBA00022679"/>
    </source>
</evidence>
<dbReference type="GO" id="GO:0006261">
    <property type="term" value="P:DNA-templated DNA replication"/>
    <property type="evidence" value="ECO:0007669"/>
    <property type="project" value="UniProtKB-UniRule"/>
</dbReference>
<dbReference type="InterPro" id="IPR036279">
    <property type="entry name" value="5-3_exonuclease_C_sf"/>
</dbReference>
<dbReference type="GO" id="GO:0003677">
    <property type="term" value="F:DNA binding"/>
    <property type="evidence" value="ECO:0007669"/>
    <property type="project" value="UniProtKB-UniRule"/>
</dbReference>
<proteinExistence type="inferred from homology"/>
<evidence type="ECO:0000313" key="21">
    <source>
        <dbReference type="EMBL" id="RAI04377.1"/>
    </source>
</evidence>
<dbReference type="SUPFAM" id="SSF56672">
    <property type="entry name" value="DNA/RNA polymerases"/>
    <property type="match status" value="1"/>
</dbReference>
<dbReference type="InterPro" id="IPR036397">
    <property type="entry name" value="RNaseH_sf"/>
</dbReference>
<dbReference type="PANTHER" id="PTHR10133">
    <property type="entry name" value="DNA POLYMERASE I"/>
    <property type="match status" value="1"/>
</dbReference>
<reference evidence="21 22" key="1">
    <citation type="submission" date="2018-05" db="EMBL/GenBank/DDBJ databases">
        <title>Acuticoccus sediminis sp. nov., isolated from deep-sea sediment of Indian Ocean.</title>
        <authorList>
            <person name="Liu X."/>
            <person name="Lai Q."/>
            <person name="Du Y."/>
            <person name="Sun F."/>
            <person name="Zhang X."/>
            <person name="Wang S."/>
            <person name="Shao Z."/>
        </authorList>
    </citation>
    <scope>NUCLEOTIDE SEQUENCE [LARGE SCALE GENOMIC DNA]</scope>
    <source>
        <strain evidence="21 22">PTG4-2</strain>
    </source>
</reference>
<dbReference type="FunFam" id="1.10.150.20:FF:000002">
    <property type="entry name" value="DNA polymerase I"/>
    <property type="match status" value="1"/>
</dbReference>
<dbReference type="FunFam" id="1.10.150.20:FF:000003">
    <property type="entry name" value="DNA polymerase I"/>
    <property type="match status" value="1"/>
</dbReference>
<dbReference type="Pfam" id="PF00476">
    <property type="entry name" value="DNA_pol_A"/>
    <property type="match status" value="1"/>
</dbReference>
<dbReference type="GO" id="GO:0008409">
    <property type="term" value="F:5'-3' exonuclease activity"/>
    <property type="evidence" value="ECO:0007669"/>
    <property type="project" value="UniProtKB-UniRule"/>
</dbReference>
<keyword evidence="7 17" id="KW-0235">DNA replication</keyword>
<evidence type="ECO:0000313" key="22">
    <source>
        <dbReference type="Proteomes" id="UP000249590"/>
    </source>
</evidence>
<dbReference type="SMART" id="SM00475">
    <property type="entry name" value="53EXOc"/>
    <property type="match status" value="1"/>
</dbReference>
<dbReference type="Pfam" id="PF01367">
    <property type="entry name" value="5_3_exonuc"/>
    <property type="match status" value="1"/>
</dbReference>
<dbReference type="GO" id="GO:0003887">
    <property type="term" value="F:DNA-directed DNA polymerase activity"/>
    <property type="evidence" value="ECO:0007669"/>
    <property type="project" value="UniProtKB-UniRule"/>
</dbReference>
<protein>
    <recommendedName>
        <fullName evidence="4 16">DNA polymerase I</fullName>
        <ecNumber evidence="3 16">2.7.7.7</ecNumber>
    </recommendedName>
</protein>
<keyword evidence="9 17" id="KW-0227">DNA damage</keyword>
<dbReference type="InterPro" id="IPR002421">
    <property type="entry name" value="5-3_exonuclease"/>
</dbReference>
<evidence type="ECO:0000256" key="15">
    <source>
        <dbReference type="ARBA" id="ARBA00049244"/>
    </source>
</evidence>
<dbReference type="PANTHER" id="PTHR10133:SF27">
    <property type="entry name" value="DNA POLYMERASE NU"/>
    <property type="match status" value="1"/>
</dbReference>
<keyword evidence="11 17" id="KW-0269">Exonuclease</keyword>
<dbReference type="NCBIfam" id="NF004397">
    <property type="entry name" value="PRK05755.1"/>
    <property type="match status" value="1"/>
</dbReference>
<keyword evidence="13 17" id="KW-0238">DNA-binding</keyword>
<dbReference type="EC" id="2.7.7.7" evidence="3 16"/>
<dbReference type="InterPro" id="IPR002298">
    <property type="entry name" value="DNA_polymerase_A"/>
</dbReference>
<dbReference type="PROSITE" id="PS00447">
    <property type="entry name" value="DNA_POLYMERASE_A"/>
    <property type="match status" value="1"/>
</dbReference>
<dbReference type="CDD" id="cd08637">
    <property type="entry name" value="DNA_pol_A_pol_I_C"/>
    <property type="match status" value="1"/>
</dbReference>
<dbReference type="FunFam" id="1.20.1060.10:FF:000001">
    <property type="entry name" value="DNA polymerase I"/>
    <property type="match status" value="1"/>
</dbReference>
<keyword evidence="6 17" id="KW-0548">Nucleotidyltransferase</keyword>
<evidence type="ECO:0000256" key="7">
    <source>
        <dbReference type="ARBA" id="ARBA00022705"/>
    </source>
</evidence>
<evidence type="ECO:0000256" key="17">
    <source>
        <dbReference type="RuleBase" id="RU004460"/>
    </source>
</evidence>
<name>A0A8B2NW62_9HYPH</name>
<dbReference type="InterPro" id="IPR020046">
    <property type="entry name" value="5-3_exonucl_a-hlix_arch_N"/>
</dbReference>
<dbReference type="CDD" id="cd06139">
    <property type="entry name" value="DNA_polA_I_Ecoli_like_exo"/>
    <property type="match status" value="1"/>
</dbReference>
<dbReference type="InterPro" id="IPR008918">
    <property type="entry name" value="HhH2"/>
</dbReference>
<dbReference type="Pfam" id="PF01612">
    <property type="entry name" value="DNA_pol_A_exo1"/>
    <property type="match status" value="1"/>
</dbReference>
<dbReference type="Gene3D" id="3.30.420.10">
    <property type="entry name" value="Ribonuclease H-like superfamily/Ribonuclease H"/>
    <property type="match status" value="1"/>
</dbReference>
<dbReference type="SMART" id="SM00279">
    <property type="entry name" value="HhH2"/>
    <property type="match status" value="1"/>
</dbReference>
<evidence type="ECO:0000259" key="19">
    <source>
        <dbReference type="SMART" id="SM00475"/>
    </source>
</evidence>
<comment type="catalytic activity">
    <reaction evidence="15 17">
        <text>DNA(n) + a 2'-deoxyribonucleoside 5'-triphosphate = DNA(n+1) + diphosphate</text>
        <dbReference type="Rhea" id="RHEA:22508"/>
        <dbReference type="Rhea" id="RHEA-COMP:17339"/>
        <dbReference type="Rhea" id="RHEA-COMP:17340"/>
        <dbReference type="ChEBI" id="CHEBI:33019"/>
        <dbReference type="ChEBI" id="CHEBI:61560"/>
        <dbReference type="ChEBI" id="CHEBI:173112"/>
        <dbReference type="EC" id="2.7.7.7"/>
    </reaction>
</comment>
<dbReference type="InterPro" id="IPR029060">
    <property type="entry name" value="PIN-like_dom_sf"/>
</dbReference>
<comment type="similarity">
    <text evidence="1 17">Belongs to the DNA polymerase type-A family.</text>
</comment>
<comment type="caution">
    <text evidence="21">The sequence shown here is derived from an EMBL/GenBank/DDBJ whole genome shotgun (WGS) entry which is preliminary data.</text>
</comment>
<dbReference type="Proteomes" id="UP000249590">
    <property type="component" value="Unassembled WGS sequence"/>
</dbReference>
<organism evidence="21 22">
    <name type="scientific">Acuticoccus sediminis</name>
    <dbReference type="NCBI Taxonomy" id="2184697"/>
    <lineage>
        <taxon>Bacteria</taxon>
        <taxon>Pseudomonadati</taxon>
        <taxon>Pseudomonadota</taxon>
        <taxon>Alphaproteobacteria</taxon>
        <taxon>Hyphomicrobiales</taxon>
        <taxon>Amorphaceae</taxon>
        <taxon>Acuticoccus</taxon>
    </lineage>
</organism>
<gene>
    <name evidence="17" type="primary">polA</name>
    <name evidence="21" type="ORF">DLJ53_08020</name>
</gene>
<dbReference type="Gene3D" id="3.40.50.1010">
    <property type="entry name" value="5'-nuclease"/>
    <property type="match status" value="1"/>
</dbReference>
<dbReference type="PRINTS" id="PR00868">
    <property type="entry name" value="DNAPOLI"/>
</dbReference>
<keyword evidence="8" id="KW-0540">Nuclease</keyword>
<evidence type="ECO:0000256" key="8">
    <source>
        <dbReference type="ARBA" id="ARBA00022722"/>
    </source>
</evidence>
<dbReference type="InterPro" id="IPR018320">
    <property type="entry name" value="DNA_polymerase_1"/>
</dbReference>
<evidence type="ECO:0000256" key="16">
    <source>
        <dbReference type="NCBIfam" id="TIGR00593"/>
    </source>
</evidence>
<dbReference type="Gene3D" id="1.10.150.20">
    <property type="entry name" value="5' to 3' exonuclease, C-terminal subdomain"/>
    <property type="match status" value="2"/>
</dbReference>
<comment type="function">
    <text evidence="17">In addition to polymerase activity, this DNA polymerase exhibits 3'-5' and 5'-3' exonuclease activity.</text>
</comment>
<dbReference type="SMART" id="SM00474">
    <property type="entry name" value="35EXOc"/>
    <property type="match status" value="1"/>
</dbReference>
<evidence type="ECO:0000256" key="3">
    <source>
        <dbReference type="ARBA" id="ARBA00012417"/>
    </source>
</evidence>
<dbReference type="InterPro" id="IPR020045">
    <property type="entry name" value="DNA_polI_H3TH"/>
</dbReference>
<dbReference type="GO" id="GO:0006302">
    <property type="term" value="P:double-strand break repair"/>
    <property type="evidence" value="ECO:0007669"/>
    <property type="project" value="TreeGrafter"/>
</dbReference>
<dbReference type="CDD" id="cd09898">
    <property type="entry name" value="H3TH_53EXO"/>
    <property type="match status" value="1"/>
</dbReference>
<dbReference type="Gene3D" id="1.20.1060.10">
    <property type="entry name" value="Taq DNA Polymerase, Chain T, domain 4"/>
    <property type="match status" value="1"/>
</dbReference>
<comment type="subunit">
    <text evidence="2">Single-chain monomer with multiple functions.</text>
</comment>
<sequence>MSELKTPGPGDTVFLVDGSSFVFRAYFQSMNQDRKYNYRADGLPTGAVRLFCNKLYQFIRDGAADIRPTHLAIIFDKSEASFRNEMYPEYKANRSAPPDDLIPQFPLMRAAVEAFGLTPIEKGGYEADDIIATYAREAAENGADVLIVSADKDLMQLVNERVSMYDPASGEGRRTGQGRMGVRPERRIGVDEVVEYFGVTPDKVVDVQALIGDATDNVPGVPGIGKKTAAQLIAEFGDLDTLLASAETIKQNKRRENLIEFADQARLSRNLVRLDDHVELEQGLEALTLQPVPPEPLVSFFKAMDFGTLTRRAAEDFGVDHGKVDADPRYLNIGMPQGGPEEAADEIALAGSPADLAAHLERSLSGAVVDLDAYETVTTAERLGEWLEAARATGNMGIAVRLADGPAMRSPLAGIAIAVGPNKACYLALGRQAVDLISAPEGMALEEALPLLKGPLSDPGIAKVSTAMKRDYLALRRAGLDVTPLDDVGLLSYTADSGNGLHDYAGLSKRYLNHTPLDDRDVMGTGQKKIPFGEVTLDAATRHAAEEADVALRLWPVLRQRVVAQRVSRVYETLERPLVPVLARMEENGVRVDRNILSRMSGDFAQTLARIEDEIYELAGEKFNIGSTKQLSEILFEKLGLPGGKKTKTGAWSTGAQVLEDLAAAGHPLPVKLLEWRQISKLKSTYTDALQDEINAETGRVHTTFMMASTTTGRLSSTEPNLQNIPIRTEEGRKIRTAFVAAPGTTLIAADYGQIELRVLAHIADIPQLREAFAEGQDIHAITASEMFGVPVEGMDPMVRRRAKAINFGIIYGISAFGLANQLGIPNGEASAYIKKYFERFPGIRDYMEATKKTVRENGYVETLFGRRAHYPEIDTSNPSLRAFYERAAINAPIQGSAADIIRRAMVRIEPALARAGLSTRMLLQVHDELLFEAPQDEADRAIKIISTVMKGAAEPAVKLAVPLDVDARAGASWADAH</sequence>
<dbReference type="SUPFAM" id="SSF88723">
    <property type="entry name" value="PIN domain-like"/>
    <property type="match status" value="1"/>
</dbReference>
<keyword evidence="10 17" id="KW-0378">Hydrolase</keyword>
<dbReference type="OrthoDB" id="9806424at2"/>
<dbReference type="GO" id="GO:0008408">
    <property type="term" value="F:3'-5' exonuclease activity"/>
    <property type="evidence" value="ECO:0007669"/>
    <property type="project" value="UniProtKB-UniRule"/>
</dbReference>
<dbReference type="NCBIfam" id="TIGR00593">
    <property type="entry name" value="pola"/>
    <property type="match status" value="1"/>
</dbReference>
<dbReference type="Pfam" id="PF02739">
    <property type="entry name" value="5_3_exonuc_N"/>
    <property type="match status" value="1"/>
</dbReference>
<dbReference type="Gene3D" id="3.30.70.370">
    <property type="match status" value="1"/>
</dbReference>
<dbReference type="AlphaFoldDB" id="A0A8B2NW62"/>
<accession>A0A8B2NW62</accession>
<evidence type="ECO:0000256" key="13">
    <source>
        <dbReference type="ARBA" id="ARBA00023125"/>
    </source>
</evidence>
<evidence type="ECO:0000256" key="9">
    <source>
        <dbReference type="ARBA" id="ARBA00022763"/>
    </source>
</evidence>
<dbReference type="InterPro" id="IPR001098">
    <property type="entry name" value="DNA-dir_DNA_pol_A_palm_dom"/>
</dbReference>
<dbReference type="CDD" id="cd09859">
    <property type="entry name" value="PIN_53EXO"/>
    <property type="match status" value="1"/>
</dbReference>
<dbReference type="SUPFAM" id="SSF47807">
    <property type="entry name" value="5' to 3' exonuclease, C-terminal subdomain"/>
    <property type="match status" value="1"/>
</dbReference>
<evidence type="ECO:0000259" key="18">
    <source>
        <dbReference type="SMART" id="SM00474"/>
    </source>
</evidence>
<evidence type="ECO:0000256" key="14">
    <source>
        <dbReference type="ARBA" id="ARBA00023204"/>
    </source>
</evidence>